<keyword evidence="3" id="KW-1185">Reference proteome</keyword>
<organism evidence="2 3">
    <name type="scientific">Colletotrichum musicola</name>
    <dbReference type="NCBI Taxonomy" id="2175873"/>
    <lineage>
        <taxon>Eukaryota</taxon>
        <taxon>Fungi</taxon>
        <taxon>Dikarya</taxon>
        <taxon>Ascomycota</taxon>
        <taxon>Pezizomycotina</taxon>
        <taxon>Sordariomycetes</taxon>
        <taxon>Hypocreomycetidae</taxon>
        <taxon>Glomerellales</taxon>
        <taxon>Glomerellaceae</taxon>
        <taxon>Colletotrichum</taxon>
        <taxon>Colletotrichum orchidearum species complex</taxon>
    </lineage>
</organism>
<accession>A0A8H6KDL2</accession>
<protein>
    <submittedName>
        <fullName evidence="2">Major facilitator superfamily transporter</fullName>
    </submittedName>
</protein>
<keyword evidence="1" id="KW-0812">Transmembrane</keyword>
<dbReference type="EMBL" id="WIGM01000327">
    <property type="protein sequence ID" value="KAF6828806.1"/>
    <property type="molecule type" value="Genomic_DNA"/>
</dbReference>
<dbReference type="Proteomes" id="UP000639643">
    <property type="component" value="Unassembled WGS sequence"/>
</dbReference>
<proteinExistence type="predicted"/>
<dbReference type="AlphaFoldDB" id="A0A8H6KDL2"/>
<evidence type="ECO:0000256" key="1">
    <source>
        <dbReference type="SAM" id="Phobius"/>
    </source>
</evidence>
<dbReference type="OrthoDB" id="2250022at2759"/>
<gene>
    <name evidence="2" type="ORF">CMUS01_08416</name>
</gene>
<keyword evidence="1" id="KW-0472">Membrane</keyword>
<sequence>MAQYHALVTAGGMSEDDEGDYWGGFVLAIKDPMSWFFVVIHFGLMVASAFKDFFPSRCLSIIILLSPIVDGRASAAGDTLFRTILPIPLIEVLYERVQSLLKPSLLVVTTPYIL</sequence>
<keyword evidence="1" id="KW-1133">Transmembrane helix</keyword>
<name>A0A8H6KDL2_9PEZI</name>
<comment type="caution">
    <text evidence="2">The sequence shown here is derived from an EMBL/GenBank/DDBJ whole genome shotgun (WGS) entry which is preliminary data.</text>
</comment>
<feature type="transmembrane region" description="Helical" evidence="1">
    <location>
        <begin position="33"/>
        <end position="50"/>
    </location>
</feature>
<evidence type="ECO:0000313" key="2">
    <source>
        <dbReference type="EMBL" id="KAF6828806.1"/>
    </source>
</evidence>
<reference evidence="2" key="1">
    <citation type="journal article" date="2020" name="Phytopathology">
        <title>Genome Sequence Resources of Colletotrichum truncatum, C. plurivorum, C. musicola, and C. sojae: Four Species Pathogenic to Soybean (Glycine max).</title>
        <authorList>
            <person name="Rogerio F."/>
            <person name="Boufleur T.R."/>
            <person name="Ciampi-Guillardi M."/>
            <person name="Sukno S.A."/>
            <person name="Thon M.R."/>
            <person name="Massola Junior N.S."/>
            <person name="Baroncelli R."/>
        </authorList>
    </citation>
    <scope>NUCLEOTIDE SEQUENCE</scope>
    <source>
        <strain evidence="2">LFN0074</strain>
    </source>
</reference>
<evidence type="ECO:0000313" key="3">
    <source>
        <dbReference type="Proteomes" id="UP000639643"/>
    </source>
</evidence>